<dbReference type="Pfam" id="PF00075">
    <property type="entry name" value="RNase_H"/>
    <property type="match status" value="1"/>
</dbReference>
<reference evidence="2" key="1">
    <citation type="submission" date="2020-08" db="EMBL/GenBank/DDBJ databases">
        <title>Multicomponent nature underlies the extraordinary mechanical properties of spider dragline silk.</title>
        <authorList>
            <person name="Kono N."/>
            <person name="Nakamura H."/>
            <person name="Mori M."/>
            <person name="Yoshida Y."/>
            <person name="Ohtoshi R."/>
            <person name="Malay A.D."/>
            <person name="Moran D.A.P."/>
            <person name="Tomita M."/>
            <person name="Numata K."/>
            <person name="Arakawa K."/>
        </authorList>
    </citation>
    <scope>NUCLEOTIDE SEQUENCE</scope>
</reference>
<dbReference type="SUPFAM" id="SSF53098">
    <property type="entry name" value="Ribonuclease H-like"/>
    <property type="match status" value="1"/>
</dbReference>
<keyword evidence="3" id="KW-1185">Reference proteome</keyword>
<gene>
    <name evidence="2" type="ORF">TNCV_3384351</name>
</gene>
<proteinExistence type="predicted"/>
<dbReference type="EMBL" id="BMAU01021347">
    <property type="protein sequence ID" value="GFY17942.1"/>
    <property type="molecule type" value="Genomic_DNA"/>
</dbReference>
<dbReference type="Gene3D" id="3.30.420.10">
    <property type="entry name" value="Ribonuclease H-like superfamily/Ribonuclease H"/>
    <property type="match status" value="1"/>
</dbReference>
<dbReference type="GO" id="GO:0003676">
    <property type="term" value="F:nucleic acid binding"/>
    <property type="evidence" value="ECO:0007669"/>
    <property type="project" value="InterPro"/>
</dbReference>
<dbReference type="GO" id="GO:0004523">
    <property type="term" value="F:RNA-DNA hybrid ribonuclease activity"/>
    <property type="evidence" value="ECO:0007669"/>
    <property type="project" value="InterPro"/>
</dbReference>
<name>A0A8X6SQ85_TRICX</name>
<dbReference type="InterPro" id="IPR036397">
    <property type="entry name" value="RNaseH_sf"/>
</dbReference>
<accession>A0A8X6SQ85</accession>
<dbReference type="Proteomes" id="UP000887159">
    <property type="component" value="Unassembled WGS sequence"/>
</dbReference>
<evidence type="ECO:0000313" key="2">
    <source>
        <dbReference type="EMBL" id="GFY17942.1"/>
    </source>
</evidence>
<evidence type="ECO:0000313" key="3">
    <source>
        <dbReference type="Proteomes" id="UP000887159"/>
    </source>
</evidence>
<protein>
    <submittedName>
        <fullName evidence="2">Ribonuclease H</fullName>
    </submittedName>
</protein>
<organism evidence="2 3">
    <name type="scientific">Trichonephila clavipes</name>
    <name type="common">Golden silk orbweaver</name>
    <name type="synonym">Nephila clavipes</name>
    <dbReference type="NCBI Taxonomy" id="2585209"/>
    <lineage>
        <taxon>Eukaryota</taxon>
        <taxon>Metazoa</taxon>
        <taxon>Ecdysozoa</taxon>
        <taxon>Arthropoda</taxon>
        <taxon>Chelicerata</taxon>
        <taxon>Arachnida</taxon>
        <taxon>Araneae</taxon>
        <taxon>Araneomorphae</taxon>
        <taxon>Entelegynae</taxon>
        <taxon>Araneoidea</taxon>
        <taxon>Nephilidae</taxon>
        <taxon>Trichonephila</taxon>
    </lineage>
</organism>
<sequence>MNPNSQNILLVFGVTLDSELRFTKHIEQTTIKALRKLNILRNLCGTTWGSRPRTLKNAYSSIIRPVLEYSVSSKQKLDSIQHRASKIIIGAISTKNEKAEREWGLPPLECSALAGEKKEDARILKQKGLETIEKISQENFAVAYTDGSSDISLNKGGAGILFQLPNKERKMHKINTWLIASNFTSELLAIKEALILYSTHLELSGTTQGLAIFSDSRAALEAIIKGDTNITSAISVLIENANAVANYKLLPHRYKKPLIVDFDCSRNVTSIIASLRTGHFKGMKISSDKTRTYISCKNCTEVQLTPDHILECPPFTPFIIRLGMVPLASELREILYSADAPRHAEAVQRSHDII</sequence>
<comment type="caution">
    <text evidence="2">The sequence shown here is derived from an EMBL/GenBank/DDBJ whole genome shotgun (WGS) entry which is preliminary data.</text>
</comment>
<dbReference type="InterPro" id="IPR012337">
    <property type="entry name" value="RNaseH-like_sf"/>
</dbReference>
<feature type="domain" description="RNase H type-1" evidence="1">
    <location>
        <begin position="142"/>
        <end position="225"/>
    </location>
</feature>
<dbReference type="InterPro" id="IPR002156">
    <property type="entry name" value="RNaseH_domain"/>
</dbReference>
<dbReference type="AlphaFoldDB" id="A0A8X6SQ85"/>
<evidence type="ECO:0000259" key="1">
    <source>
        <dbReference type="Pfam" id="PF00075"/>
    </source>
</evidence>